<evidence type="ECO:0000256" key="1">
    <source>
        <dbReference type="SAM" id="MobiDB-lite"/>
    </source>
</evidence>
<dbReference type="AlphaFoldDB" id="A0A849SIH1"/>
<accession>A0A849SIH1</accession>
<protein>
    <submittedName>
        <fullName evidence="2">Uncharacterized protein</fullName>
    </submittedName>
</protein>
<organism evidence="2 3">
    <name type="scientific">Eiseniibacteriota bacterium</name>
    <dbReference type="NCBI Taxonomy" id="2212470"/>
    <lineage>
        <taxon>Bacteria</taxon>
        <taxon>Candidatus Eiseniibacteriota</taxon>
    </lineage>
</organism>
<comment type="caution">
    <text evidence="2">The sequence shown here is derived from an EMBL/GenBank/DDBJ whole genome shotgun (WGS) entry which is preliminary data.</text>
</comment>
<dbReference type="EMBL" id="JABFRW010000045">
    <property type="protein sequence ID" value="NOT33393.1"/>
    <property type="molecule type" value="Genomic_DNA"/>
</dbReference>
<proteinExistence type="predicted"/>
<evidence type="ECO:0000313" key="2">
    <source>
        <dbReference type="EMBL" id="NOT33393.1"/>
    </source>
</evidence>
<sequence length="75" mass="7893">MSTEAPVAPTPATPSSAPASALTGSIPRALLTLAIPVLISQFLRLGYQWVDALWVRGSASTRPLRSPVRSSCCGW</sequence>
<name>A0A849SIH1_UNCEI</name>
<gene>
    <name evidence="2" type="ORF">HOP12_04395</name>
</gene>
<feature type="region of interest" description="Disordered" evidence="1">
    <location>
        <begin position="1"/>
        <end position="21"/>
    </location>
</feature>
<dbReference type="Proteomes" id="UP000580839">
    <property type="component" value="Unassembled WGS sequence"/>
</dbReference>
<reference evidence="2 3" key="1">
    <citation type="submission" date="2020-04" db="EMBL/GenBank/DDBJ databases">
        <title>Metagenomic profiling of ammonia- and methane-oxidizing microorganisms in a Dutch drinking water treatment plant.</title>
        <authorList>
            <person name="Poghosyan L."/>
            <person name="Leucker S."/>
        </authorList>
    </citation>
    <scope>NUCLEOTIDE SEQUENCE [LARGE SCALE GENOMIC DNA]</scope>
    <source>
        <strain evidence="2">S-RSF-IL-03</strain>
    </source>
</reference>
<evidence type="ECO:0000313" key="3">
    <source>
        <dbReference type="Proteomes" id="UP000580839"/>
    </source>
</evidence>